<organism evidence="2 3">
    <name type="scientific">Rhodanobacter terrae</name>
    <dbReference type="NCBI Taxonomy" id="418647"/>
    <lineage>
        <taxon>Bacteria</taxon>
        <taxon>Pseudomonadati</taxon>
        <taxon>Pseudomonadota</taxon>
        <taxon>Gammaproteobacteria</taxon>
        <taxon>Lysobacterales</taxon>
        <taxon>Rhodanobacteraceae</taxon>
        <taxon>Rhodanobacter</taxon>
    </lineage>
</organism>
<gene>
    <name evidence="2" type="ORF">ACFPPB_15945</name>
</gene>
<dbReference type="Gene3D" id="3.30.2010.10">
    <property type="entry name" value="Metalloproteases ('zincins'), catalytic domain"/>
    <property type="match status" value="1"/>
</dbReference>
<sequence>MADASSPEAGWSIHYGGEVIRFVVRSQPRRLRGSIAIHVEPPGRVLVDAPADASRLAILAAVRKRARWVHGHLTGFRRRHTHVLPREYVSGETVIYLGRRYRLKVIPATAAEAAVKLCGSRLEIRSPDTAPASIRGAMETWYRARARTVFAARIDDMLTTLRWKSTRPPMRLQAMKTQWGSCSPTGKITLNPWLVKAPRDCIDYVILHELCHLREHNHSPRFFKLLDRHMPAWRQRKARLDELAEVILNL</sequence>
<dbReference type="InterPro" id="IPR053136">
    <property type="entry name" value="UTP_pyrophosphatase-like"/>
</dbReference>
<protein>
    <submittedName>
        <fullName evidence="2">M48 family metallopeptidase</fullName>
    </submittedName>
</protein>
<evidence type="ECO:0000259" key="1">
    <source>
        <dbReference type="Pfam" id="PF01863"/>
    </source>
</evidence>
<evidence type="ECO:0000313" key="3">
    <source>
        <dbReference type="Proteomes" id="UP001596111"/>
    </source>
</evidence>
<accession>A0ABW0SZW7</accession>
<dbReference type="PANTHER" id="PTHR30399">
    <property type="entry name" value="UNCHARACTERIZED PROTEIN YGJP"/>
    <property type="match status" value="1"/>
</dbReference>
<evidence type="ECO:0000313" key="2">
    <source>
        <dbReference type="EMBL" id="MFC5582612.1"/>
    </source>
</evidence>
<dbReference type="Proteomes" id="UP001596111">
    <property type="component" value="Unassembled WGS sequence"/>
</dbReference>
<dbReference type="Pfam" id="PF01863">
    <property type="entry name" value="YgjP-like"/>
    <property type="match status" value="1"/>
</dbReference>
<keyword evidence="3" id="KW-1185">Reference proteome</keyword>
<reference evidence="3" key="1">
    <citation type="journal article" date="2019" name="Int. J. Syst. Evol. Microbiol.">
        <title>The Global Catalogue of Microorganisms (GCM) 10K type strain sequencing project: providing services to taxonomists for standard genome sequencing and annotation.</title>
        <authorList>
            <consortium name="The Broad Institute Genomics Platform"/>
            <consortium name="The Broad Institute Genome Sequencing Center for Infectious Disease"/>
            <person name="Wu L."/>
            <person name="Ma J."/>
        </authorList>
    </citation>
    <scope>NUCLEOTIDE SEQUENCE [LARGE SCALE GENOMIC DNA]</scope>
    <source>
        <strain evidence="3">CGMCC 1.13587</strain>
    </source>
</reference>
<proteinExistence type="predicted"/>
<dbReference type="CDD" id="cd07344">
    <property type="entry name" value="M48_yhfN_like"/>
    <property type="match status" value="1"/>
</dbReference>
<name>A0ABW0SZW7_9GAMM</name>
<dbReference type="InterPro" id="IPR002725">
    <property type="entry name" value="YgjP-like_metallopeptidase"/>
</dbReference>
<comment type="caution">
    <text evidence="2">The sequence shown here is derived from an EMBL/GenBank/DDBJ whole genome shotgun (WGS) entry which is preliminary data.</text>
</comment>
<dbReference type="EMBL" id="JBHSNG010000021">
    <property type="protein sequence ID" value="MFC5582612.1"/>
    <property type="molecule type" value="Genomic_DNA"/>
</dbReference>
<feature type="domain" description="YgjP-like metallopeptidase" evidence="1">
    <location>
        <begin position="34"/>
        <end position="242"/>
    </location>
</feature>
<dbReference type="PANTHER" id="PTHR30399:SF1">
    <property type="entry name" value="UTP PYROPHOSPHATASE"/>
    <property type="match status" value="1"/>
</dbReference>
<dbReference type="RefSeq" id="WP_377328865.1">
    <property type="nucleotide sequence ID" value="NZ_JBHSNG010000021.1"/>
</dbReference>